<sequence length="785" mass="88785">MYKLYLSLAIRNLIKNYQNTIINLLGLSLGLASALFIFLFFHLETNFDNFYKDSIYRITHKRTFYGNVDFSAQANYPEGGTFLEKVENINEMFMVSNPGQMPIYILDQRHEEVNTAVGAANYLDFFGMELIKGNDQEVLQTKNSTVISESFAKKVFGNDDPIGQELEIYGDKLSIDGIMPDRPANSHLQFDILLPLKWVSETNNAYLGWNGGWTFNVYIKLLHENQKEETIAAMDKILAGIFTQEDLSIKTSLQPIEEIHLDQGLSFEPSAPRSIESLWIIIAGGVIILVLSLLNFVVLYTAQKDEEIHSLTLMKIYGAHHRDLWISTCLEVFIMVGSAILISLLALNIALPFLNHQLVTRVFLSNYIPYIVGFYVTIGVVLTMLLSSLSLRGIKKTSLSRSLNGQTSIYSSKGKSEKVLLVLQFSTVFVLSCIGITVYQQHHYLLHRDLGFQHENVFTIDLSSAVPLDELNNFKQKILKKPGVEAVSMSSQMIGVGLTKNGYRLSDHDKTEILNALYVSNDFLKCFDIPLLEGENLHTNKKISDYQLLVNEAFTKLEGWKGLGTIVHRNGRDYEVVGVIPSIKFNSLTQQSGPLVITSSAKIDGWELDYINVKTSSPDPYKLSQELKEEFQKDFPNVRSFIYFYNDEIALNYASIKGQQQASFFFGCIALLIAISGLWGITRFSVLKRTKEMSIRRVNGASRIDVLLLFNKDYLQWITLSFLISIPLAYHFSADWMSTFPDRIDIDFITWSILGVGISGIAISTITIICWKVVNINPSKVLRDL</sequence>
<keyword evidence="5 6" id="KW-0472">Membrane</keyword>
<keyword evidence="2" id="KW-1003">Cell membrane</keyword>
<dbReference type="InterPro" id="IPR003838">
    <property type="entry name" value="ABC3_permease_C"/>
</dbReference>
<evidence type="ECO:0000259" key="7">
    <source>
        <dbReference type="Pfam" id="PF02687"/>
    </source>
</evidence>
<dbReference type="GO" id="GO:0005886">
    <property type="term" value="C:plasma membrane"/>
    <property type="evidence" value="ECO:0007669"/>
    <property type="project" value="UniProtKB-SubCell"/>
</dbReference>
<dbReference type="Pfam" id="PF12704">
    <property type="entry name" value="MacB_PCD"/>
    <property type="match status" value="1"/>
</dbReference>
<evidence type="ECO:0000256" key="3">
    <source>
        <dbReference type="ARBA" id="ARBA00022692"/>
    </source>
</evidence>
<organism evidence="9 10">
    <name type="scientific">Flammeovirga agarivorans</name>
    <dbReference type="NCBI Taxonomy" id="2726742"/>
    <lineage>
        <taxon>Bacteria</taxon>
        <taxon>Pseudomonadati</taxon>
        <taxon>Bacteroidota</taxon>
        <taxon>Cytophagia</taxon>
        <taxon>Cytophagales</taxon>
        <taxon>Flammeovirgaceae</taxon>
        <taxon>Flammeovirga</taxon>
    </lineage>
</organism>
<feature type="transmembrane region" description="Helical" evidence="6">
    <location>
        <begin position="323"/>
        <end position="347"/>
    </location>
</feature>
<name>A0A7X8XX16_9BACT</name>
<dbReference type="InterPro" id="IPR050250">
    <property type="entry name" value="Macrolide_Exporter_MacB"/>
</dbReference>
<comment type="subcellular location">
    <subcellularLocation>
        <location evidence="1">Cell membrane</location>
        <topology evidence="1">Multi-pass membrane protein</topology>
    </subcellularLocation>
</comment>
<feature type="transmembrane region" description="Helical" evidence="6">
    <location>
        <begin position="419"/>
        <end position="439"/>
    </location>
</feature>
<dbReference type="Pfam" id="PF02687">
    <property type="entry name" value="FtsX"/>
    <property type="match status" value="2"/>
</dbReference>
<dbReference type="InterPro" id="IPR025857">
    <property type="entry name" value="MacB_PCD"/>
</dbReference>
<feature type="transmembrane region" description="Helical" evidence="6">
    <location>
        <begin position="367"/>
        <end position="391"/>
    </location>
</feature>
<feature type="domain" description="MacB-like periplasmic core" evidence="8">
    <location>
        <begin position="20"/>
        <end position="236"/>
    </location>
</feature>
<dbReference type="AlphaFoldDB" id="A0A7X8XX16"/>
<comment type="caution">
    <text evidence="9">The sequence shown here is derived from an EMBL/GenBank/DDBJ whole genome shotgun (WGS) entry which is preliminary data.</text>
</comment>
<reference evidence="9 10" key="1">
    <citation type="submission" date="2020-04" db="EMBL/GenBank/DDBJ databases">
        <title>Flammeovirga sp. SR4, a novel species isolated from seawater.</title>
        <authorList>
            <person name="Wang X."/>
        </authorList>
    </citation>
    <scope>NUCLEOTIDE SEQUENCE [LARGE SCALE GENOMIC DNA]</scope>
    <source>
        <strain evidence="9 10">SR4</strain>
    </source>
</reference>
<dbReference type="PANTHER" id="PTHR30572">
    <property type="entry name" value="MEMBRANE COMPONENT OF TRANSPORTER-RELATED"/>
    <property type="match status" value="1"/>
</dbReference>
<gene>
    <name evidence="9" type="ORF">HGP29_16430</name>
</gene>
<proteinExistence type="predicted"/>
<dbReference type="Proteomes" id="UP000585050">
    <property type="component" value="Unassembled WGS sequence"/>
</dbReference>
<evidence type="ECO:0000256" key="5">
    <source>
        <dbReference type="ARBA" id="ARBA00023136"/>
    </source>
</evidence>
<feature type="transmembrane region" description="Helical" evidence="6">
    <location>
        <begin position="714"/>
        <end position="733"/>
    </location>
</feature>
<evidence type="ECO:0000313" key="9">
    <source>
        <dbReference type="EMBL" id="NLR92807.1"/>
    </source>
</evidence>
<evidence type="ECO:0000256" key="6">
    <source>
        <dbReference type="SAM" id="Phobius"/>
    </source>
</evidence>
<evidence type="ECO:0000256" key="2">
    <source>
        <dbReference type="ARBA" id="ARBA00022475"/>
    </source>
</evidence>
<keyword evidence="10" id="KW-1185">Reference proteome</keyword>
<keyword evidence="3 6" id="KW-0812">Transmembrane</keyword>
<evidence type="ECO:0000259" key="8">
    <source>
        <dbReference type="Pfam" id="PF12704"/>
    </source>
</evidence>
<dbReference type="GO" id="GO:0022857">
    <property type="term" value="F:transmembrane transporter activity"/>
    <property type="evidence" value="ECO:0007669"/>
    <property type="project" value="TreeGrafter"/>
</dbReference>
<evidence type="ECO:0000256" key="1">
    <source>
        <dbReference type="ARBA" id="ARBA00004651"/>
    </source>
</evidence>
<feature type="domain" description="ABC3 transporter permease C-terminal" evidence="7">
    <location>
        <begin position="664"/>
        <end position="776"/>
    </location>
</feature>
<evidence type="ECO:0000256" key="4">
    <source>
        <dbReference type="ARBA" id="ARBA00022989"/>
    </source>
</evidence>
<feature type="transmembrane region" description="Helical" evidence="6">
    <location>
        <begin position="753"/>
        <end position="774"/>
    </location>
</feature>
<dbReference type="RefSeq" id="WP_168883525.1">
    <property type="nucleotide sequence ID" value="NZ_JABAIL010000005.1"/>
</dbReference>
<feature type="domain" description="ABC3 transporter permease C-terminal" evidence="7">
    <location>
        <begin position="285"/>
        <end position="390"/>
    </location>
</feature>
<evidence type="ECO:0000313" key="10">
    <source>
        <dbReference type="Proteomes" id="UP000585050"/>
    </source>
</evidence>
<accession>A0A7X8XX16</accession>
<feature type="transmembrane region" description="Helical" evidence="6">
    <location>
        <begin position="21"/>
        <end position="43"/>
    </location>
</feature>
<protein>
    <recommendedName>
        <fullName evidence="11">ABC transport system permease protein</fullName>
    </recommendedName>
</protein>
<keyword evidence="4 6" id="KW-1133">Transmembrane helix</keyword>
<feature type="transmembrane region" description="Helical" evidence="6">
    <location>
        <begin position="278"/>
        <end position="302"/>
    </location>
</feature>
<dbReference type="EMBL" id="JABAIL010000005">
    <property type="protein sequence ID" value="NLR92807.1"/>
    <property type="molecule type" value="Genomic_DNA"/>
</dbReference>
<dbReference type="PANTHER" id="PTHR30572:SF18">
    <property type="entry name" value="ABC-TYPE MACROLIDE FAMILY EXPORT SYSTEM PERMEASE COMPONENT 2"/>
    <property type="match status" value="1"/>
</dbReference>
<feature type="transmembrane region" description="Helical" evidence="6">
    <location>
        <begin position="664"/>
        <end position="687"/>
    </location>
</feature>
<evidence type="ECO:0008006" key="11">
    <source>
        <dbReference type="Google" id="ProtNLM"/>
    </source>
</evidence>